<dbReference type="NCBIfam" id="TIGR03696">
    <property type="entry name" value="Rhs_assc_core"/>
    <property type="match status" value="1"/>
</dbReference>
<accession>A0A1H1ZU33</accession>
<proteinExistence type="predicted"/>
<dbReference type="InterPro" id="IPR022385">
    <property type="entry name" value="Rhs_assc_core"/>
</dbReference>
<feature type="compositionally biased region" description="Pro residues" evidence="1">
    <location>
        <begin position="2363"/>
        <end position="2392"/>
    </location>
</feature>
<dbReference type="Proteomes" id="UP000199679">
    <property type="component" value="Chromosome I"/>
</dbReference>
<evidence type="ECO:0000313" key="2">
    <source>
        <dbReference type="EMBL" id="SDT36912.1"/>
    </source>
</evidence>
<evidence type="ECO:0000313" key="3">
    <source>
        <dbReference type="Proteomes" id="UP000199679"/>
    </source>
</evidence>
<dbReference type="EMBL" id="LT629740">
    <property type="protein sequence ID" value="SDT36912.1"/>
    <property type="molecule type" value="Genomic_DNA"/>
</dbReference>
<dbReference type="OrthoDB" id="2972467at2"/>
<name>A0A1H1ZU33_MUCMA</name>
<dbReference type="PANTHER" id="PTHR32305">
    <property type="match status" value="1"/>
</dbReference>
<protein>
    <submittedName>
        <fullName evidence="2">RHS repeat-associated core domain-containing protein</fullName>
    </submittedName>
</protein>
<dbReference type="Gene3D" id="2.180.10.10">
    <property type="entry name" value="RHS repeat-associated core"/>
    <property type="match status" value="2"/>
</dbReference>
<keyword evidence="3" id="KW-1185">Reference proteome</keyword>
<feature type="region of interest" description="Disordered" evidence="1">
    <location>
        <begin position="2356"/>
        <end position="2392"/>
    </location>
</feature>
<dbReference type="RefSeq" id="WP_091375068.1">
    <property type="nucleotide sequence ID" value="NZ_LT629740.1"/>
</dbReference>
<evidence type="ECO:0000256" key="1">
    <source>
        <dbReference type="SAM" id="MobiDB-lite"/>
    </source>
</evidence>
<dbReference type="STRING" id="652787.SAMN05216490_3241"/>
<reference evidence="2 3" key="1">
    <citation type="submission" date="2016-10" db="EMBL/GenBank/DDBJ databases">
        <authorList>
            <person name="de Groot N.N."/>
        </authorList>
    </citation>
    <scope>NUCLEOTIDE SEQUENCE [LARGE SCALE GENOMIC DNA]</scope>
    <source>
        <strain evidence="2 3">MP1X4</strain>
    </source>
</reference>
<organism evidence="2 3">
    <name type="scientific">Mucilaginibacter mallensis</name>
    <dbReference type="NCBI Taxonomy" id="652787"/>
    <lineage>
        <taxon>Bacteria</taxon>
        <taxon>Pseudomonadati</taxon>
        <taxon>Bacteroidota</taxon>
        <taxon>Sphingobacteriia</taxon>
        <taxon>Sphingobacteriales</taxon>
        <taxon>Sphingobacteriaceae</taxon>
        <taxon>Mucilaginibacter</taxon>
    </lineage>
</organism>
<sequence>MKIIFYILFFLLAIDQVLAQNIIVNNANLDLQQLASRSTITSQVDPAGGQVMHVSHVMILKVNPNLPFALAKNFTVAVKIGAWYQHPLTDPADTEKTLVVNYSDKGTYNSKDEWVKEDIPAVTYKIMSVTITDANNNTVTITDTNKGLIVFKQQLQYDRYLKPDPTDKIKLQHIKITTDNGYAVLDWANIPWARAYDIEYAFADNYTDNIAQFLSPAQVGYNFRFNSTRIRLTATSYKIPIVYENGFLLFRVRPVGFAGNQNNIPVTGKWSTDESGDKLTEQTVGAEGAFFCKISGSTVHENDKKNWQHIAVFSSNGKRKDSVFYSDGTLRTRQTVSAFSSQNNLLVSETIYDNSGRAAIQVLPAPVFPTDLSFGDLPKIAYQDKFNTNTGGTDYNWQNFDKNKQPNDCVTAPDPLANTSGAGKYYSTANDLWNLSSPGIKRQLAYVPDAGGYPFSQTEFTPDGTGRILSISGPGAVHRLGGGHGIKFYYGNPSQDELDEFFGSDVGTASHYTKEVRVNENNQAHIIIKDLSGHTILSGLTGKTQANLDPVTTASGHDIIVNLIDDGNRPNAANNAIESTQSVVIAEPTDLNLYYNLQPRKYNDTVCTKNDKLCYDCIYNLSISVTDACHTKLLDTMVHIGTLNELRSCELNPAEQNIKKKWRVGPGVYTVTKVLAVDEHAVEAYISDFLNDPCWNTVQPDTSQSVPVKTCIIADTAIRQNCENDTAKQTINPLIRYLPVIKPCTEGCILRPGSDYLSLVLQKMLADLSPGGQYAQCPGCGVNGMLPNITDYPLSVLNAYNKLPSKGNWMHPIIEYRNEDGSPILIDVVINGARKKLKPEGLSFQLFLQYWKPSMAYSLLPYHPEYCTYEWAAGHRAFFAYQDSLMAIDIFKQAQTKFPGLTPGTGKSIDITKDPLFDTTDTEGLRRWTEMTKYLSDVNALLNPRVPSPPLTISEFAELAAAGFSAGRKSDDLLRQYLKTHQLFGKNVDSDEQWQYIKIAYLAARAKVLDNAIQSTESCCRVEKYIGTQDCFSGFSKSPCVSYADKIPVFANTDQIRRLALAKNELASAINPNGPPPCLNCDGPQTMLSFFNTMAVKKQLSGTFPLNGRILAAIGNRQTDAAIAAGDGITWTSTISAAVLNASIADAKTSQKIIDLTLTGEDPLNWQKVIAFTCLKATGPPSNFTLMVTDAGGKQFTIQGKILTGLAVTNCTGLTNPGDQTTASAVNPVFLRMLQQVLKSANAGSIPAQQVFGGTADQNTDPGPISIWYVPTTSYTTSPLVLEAEVPQPDHANKLMDITVQFNDISEINDFRDWIIDGYELVSPATVPSDCADINTIKLRIKDQAGTKKDIIIISTMDFSFGKACKSASGPSLCCMPVMPQNSSLPAEDPAAMARTRYLNSELQRIDQLKHQRAAVLRQQYIDHCLRPIEIFTADFDENIYQATLSYYDQAGNLTKTISPRDVDTLTAAQLKQIRDDRLAGKISAVVTHHVNPTSYTYNSANSLITSNSPNSGLTRYCYDEYGRVIYQQAAAQHNDHHRTSFIKYDPSGRIVQSGEIIPDEDPVVPRLLYRNFEKHLAISNYDKSDVINSYYDDLPLKYQFNGFDQNLNHFKLENLRNRVAITVYNEDLKVKIPYTQAYFYSYDVRGHVTKLYQDFRYLTTLQNGHLEQRLKKTLYTYDLFTDKVSMVWYQPGQADEFVSRYSYDGAYRLENVRTSRRKWEPIDEMDLDAHYQYYPHGPLARIELGQEKIQGVDYIYTIGGQLKAMNGTPLNSGTGIGDDGKVFLSDVASFALSYCPGDYTPVGKQPFMPDLTGSLLSGGSDNSYAAPQYNDNISSMITTIPANGSSPDHSIQYNAYRYDALNRLAGMKLFKPAGTWPNGTMGDDYLNTYIFDGNGNFSKLVRNDQNGKLIDNLNYTYGAADRLDHIVNTAATTSNQLTQYEYDTSGRLTSEIQNNSSWVYTWNSFNKPANIKKDDFNEQFTYNALTQRAFKYNEQNNTFTYYTRDLQGNVFAIYTFTPNSAKLDQIPLYGASRLGTEAIGLDLTKSFDPDEMISARGTKGYEITDNLGGVLATVSDRRLLQSNGWTADITSAQNYYPFGMPEPGVATGAYRYGYNGKEKDNEIFGDGNAYDYGSRFYDPRIGRWLSADPLAGRYPSFSPYNYSLNNPINTFDPDGAAPVLFLPLNIENSLPKGEPSDLDATIAMQVAIFNYLRKAGQLSLPTEGEKIPSSVITDNVKELNPTALKAQIMVESTLGNLAPIDVMQFDNKGDANGTMRSLKDRLLDGAEMSPDVSINAGIRLTAIKGFRDGIKYDSNGHLTYSWKGWDKAMFNYNGKGDPLYMQKFNCFLEEFNGSGNTSCPPTATPSPSHSPSPSSSPSPTDPQPARTPIPK</sequence>
<dbReference type="InterPro" id="IPR050708">
    <property type="entry name" value="T6SS_VgrG/RHS"/>
</dbReference>
<dbReference type="PANTHER" id="PTHR32305:SF15">
    <property type="entry name" value="PROTEIN RHSA-RELATED"/>
    <property type="match status" value="1"/>
</dbReference>
<gene>
    <name evidence="2" type="ORF">SAMN05216490_3241</name>
</gene>